<protein>
    <submittedName>
        <fullName evidence="2">Uncharacterized protein</fullName>
    </submittedName>
</protein>
<keyword evidence="3" id="KW-1185">Reference proteome</keyword>
<feature type="compositionally biased region" description="Basic residues" evidence="1">
    <location>
        <begin position="91"/>
        <end position="106"/>
    </location>
</feature>
<dbReference type="EMBL" id="JBHSNY010000011">
    <property type="protein sequence ID" value="MFC5637810.1"/>
    <property type="molecule type" value="Genomic_DNA"/>
</dbReference>
<evidence type="ECO:0000313" key="2">
    <source>
        <dbReference type="EMBL" id="MFC5637810.1"/>
    </source>
</evidence>
<dbReference type="RefSeq" id="WP_381027779.1">
    <property type="nucleotide sequence ID" value="NZ_JBHSNY010000011.1"/>
</dbReference>
<organism evidence="2 3">
    <name type="scientific">Streptomyces bullii</name>
    <dbReference type="NCBI Taxonomy" id="349910"/>
    <lineage>
        <taxon>Bacteria</taxon>
        <taxon>Bacillati</taxon>
        <taxon>Actinomycetota</taxon>
        <taxon>Actinomycetes</taxon>
        <taxon>Kitasatosporales</taxon>
        <taxon>Streptomycetaceae</taxon>
        <taxon>Streptomyces</taxon>
    </lineage>
</organism>
<accession>A0ABW0UZZ6</accession>
<evidence type="ECO:0000313" key="3">
    <source>
        <dbReference type="Proteomes" id="UP001596154"/>
    </source>
</evidence>
<gene>
    <name evidence="2" type="ORF">ACFPZJ_29385</name>
</gene>
<reference evidence="3" key="1">
    <citation type="journal article" date="2019" name="Int. J. Syst. Evol. Microbiol.">
        <title>The Global Catalogue of Microorganisms (GCM) 10K type strain sequencing project: providing services to taxonomists for standard genome sequencing and annotation.</title>
        <authorList>
            <consortium name="The Broad Institute Genomics Platform"/>
            <consortium name="The Broad Institute Genome Sequencing Center for Infectious Disease"/>
            <person name="Wu L."/>
            <person name="Ma J."/>
        </authorList>
    </citation>
    <scope>NUCLEOTIDE SEQUENCE [LARGE SCALE GENOMIC DNA]</scope>
    <source>
        <strain evidence="3">CGMCC 4.7248</strain>
    </source>
</reference>
<name>A0ABW0UZZ6_9ACTN</name>
<feature type="region of interest" description="Disordered" evidence="1">
    <location>
        <begin position="70"/>
        <end position="123"/>
    </location>
</feature>
<sequence length="137" mass="14984">MAWPTARLTDAELVTRAVAQAVPAYHCEARWLRFAHAFLRGLFPYLPQRPACNNRLRAALGLVERATRSLAADTDLSGPPAPTGAAQPPTRRVRTGGRPDRRRRRSPGGPADPGEDLRDLANRSIGAPIRSLTAYDH</sequence>
<dbReference type="Proteomes" id="UP001596154">
    <property type="component" value="Unassembled WGS sequence"/>
</dbReference>
<proteinExistence type="predicted"/>
<comment type="caution">
    <text evidence="2">The sequence shown here is derived from an EMBL/GenBank/DDBJ whole genome shotgun (WGS) entry which is preliminary data.</text>
</comment>
<evidence type="ECO:0000256" key="1">
    <source>
        <dbReference type="SAM" id="MobiDB-lite"/>
    </source>
</evidence>